<feature type="region of interest" description="Disordered" evidence="1">
    <location>
        <begin position="144"/>
        <end position="210"/>
    </location>
</feature>
<name>A0A166G3D9_9AGAM</name>
<evidence type="ECO:0000313" key="3">
    <source>
        <dbReference type="Proteomes" id="UP000076532"/>
    </source>
</evidence>
<dbReference type="EMBL" id="KV417583">
    <property type="protein sequence ID" value="KZP17431.1"/>
    <property type="molecule type" value="Genomic_DNA"/>
</dbReference>
<evidence type="ECO:0000313" key="2">
    <source>
        <dbReference type="EMBL" id="KZP17431.1"/>
    </source>
</evidence>
<dbReference type="AlphaFoldDB" id="A0A166G3D9"/>
<feature type="compositionally biased region" description="Basic and acidic residues" evidence="1">
    <location>
        <begin position="154"/>
        <end position="178"/>
    </location>
</feature>
<feature type="compositionally biased region" description="Low complexity" evidence="1">
    <location>
        <begin position="182"/>
        <end position="195"/>
    </location>
</feature>
<evidence type="ECO:0000256" key="1">
    <source>
        <dbReference type="SAM" id="MobiDB-lite"/>
    </source>
</evidence>
<dbReference type="OrthoDB" id="10669847at2759"/>
<dbReference type="Proteomes" id="UP000076532">
    <property type="component" value="Unassembled WGS sequence"/>
</dbReference>
<feature type="compositionally biased region" description="Polar residues" evidence="1">
    <location>
        <begin position="293"/>
        <end position="310"/>
    </location>
</feature>
<keyword evidence="3" id="KW-1185">Reference proteome</keyword>
<feature type="region of interest" description="Disordered" evidence="1">
    <location>
        <begin position="293"/>
        <end position="339"/>
    </location>
</feature>
<sequence>MSTNTRQEPTFDLARATYKAAQTTVWLHALIGDASQPTTRKQEAVHYVIMYIYVLFRASGQSLVVPDWLEPLWQLWSSGRMAKPQTMVQPEDIARLAGNALDLALDTVPIAPPGEAAYLQLSPELLQLMTDYPIDVLGLPAAPVPEPEDVSMAEPDKSRIKKEETGSSRDRDSHDADIPRTSGARRGAGSGSSRAAARKSAERTLTAPETRQATFKTKLETMLGNLAGAYDTKLIDQSGGCEQCTRKRVDCHIPRDGAKLAGQLIMWNSCCECNIGKTGCSFVPTPAKSALKTSSISMSRSHSQGSSKLPVQQPEAPKSPDDAEGSESSAGALSTGNHYESLKPFTHDDGKKMLAAVQQSVREIVRDAVNTSHSTMVEELTRKHNALMQENALLRELYQSEATAHRTSMDNVTRLLQVMVKMTADEGEA</sequence>
<organism evidence="2 3">
    <name type="scientific">Athelia psychrophila</name>
    <dbReference type="NCBI Taxonomy" id="1759441"/>
    <lineage>
        <taxon>Eukaryota</taxon>
        <taxon>Fungi</taxon>
        <taxon>Dikarya</taxon>
        <taxon>Basidiomycota</taxon>
        <taxon>Agaricomycotina</taxon>
        <taxon>Agaricomycetes</taxon>
        <taxon>Agaricomycetidae</taxon>
        <taxon>Atheliales</taxon>
        <taxon>Atheliaceae</taxon>
        <taxon>Athelia</taxon>
    </lineage>
</organism>
<reference evidence="2 3" key="1">
    <citation type="journal article" date="2016" name="Mol. Biol. Evol.">
        <title>Comparative Genomics of Early-Diverging Mushroom-Forming Fungi Provides Insights into the Origins of Lignocellulose Decay Capabilities.</title>
        <authorList>
            <person name="Nagy L.G."/>
            <person name="Riley R."/>
            <person name="Tritt A."/>
            <person name="Adam C."/>
            <person name="Daum C."/>
            <person name="Floudas D."/>
            <person name="Sun H."/>
            <person name="Yadav J.S."/>
            <person name="Pangilinan J."/>
            <person name="Larsson K.H."/>
            <person name="Matsuura K."/>
            <person name="Barry K."/>
            <person name="Labutti K."/>
            <person name="Kuo R."/>
            <person name="Ohm R.A."/>
            <person name="Bhattacharya S.S."/>
            <person name="Shirouzu T."/>
            <person name="Yoshinaga Y."/>
            <person name="Martin F.M."/>
            <person name="Grigoriev I.V."/>
            <person name="Hibbett D.S."/>
        </authorList>
    </citation>
    <scope>NUCLEOTIDE SEQUENCE [LARGE SCALE GENOMIC DNA]</scope>
    <source>
        <strain evidence="2 3">CBS 109695</strain>
    </source>
</reference>
<gene>
    <name evidence="2" type="ORF">FIBSPDRAFT_957240</name>
</gene>
<proteinExistence type="predicted"/>
<protein>
    <submittedName>
        <fullName evidence="2">Uncharacterized protein</fullName>
    </submittedName>
</protein>
<accession>A0A166G3D9</accession>